<dbReference type="GO" id="GO:0009055">
    <property type="term" value="F:electron transfer activity"/>
    <property type="evidence" value="ECO:0007669"/>
    <property type="project" value="InterPro"/>
</dbReference>
<dbReference type="EMBL" id="CAJGYO010000442">
    <property type="protein sequence ID" value="CAD6342279.1"/>
    <property type="molecule type" value="Genomic_DNA"/>
</dbReference>
<keyword evidence="3" id="KW-0809">Transit peptide</keyword>
<dbReference type="InterPro" id="IPR003245">
    <property type="entry name" value="Phytocyanin_dom"/>
</dbReference>
<organism evidence="8 9">
    <name type="scientific">Miscanthus lutarioriparius</name>
    <dbReference type="NCBI Taxonomy" id="422564"/>
    <lineage>
        <taxon>Eukaryota</taxon>
        <taxon>Viridiplantae</taxon>
        <taxon>Streptophyta</taxon>
        <taxon>Embryophyta</taxon>
        <taxon>Tracheophyta</taxon>
        <taxon>Spermatophyta</taxon>
        <taxon>Magnoliopsida</taxon>
        <taxon>Liliopsida</taxon>
        <taxon>Poales</taxon>
        <taxon>Poaceae</taxon>
        <taxon>PACMAD clade</taxon>
        <taxon>Panicoideae</taxon>
        <taxon>Andropogonodae</taxon>
        <taxon>Andropogoneae</taxon>
        <taxon>Saccharinae</taxon>
        <taxon>Miscanthus</taxon>
    </lineage>
</organism>
<dbReference type="PANTHER" id="PTHR47447:SF23">
    <property type="entry name" value="PENTACOTRIPEPTIDE-REPEAT REGION OF PRORP DOMAIN-CONTAINING PROTEIN"/>
    <property type="match status" value="1"/>
</dbReference>
<keyword evidence="9" id="KW-1185">Reference proteome</keyword>
<dbReference type="PANTHER" id="PTHR47447">
    <property type="entry name" value="OS03G0856100 PROTEIN"/>
    <property type="match status" value="1"/>
</dbReference>
<dbReference type="NCBIfam" id="TIGR00756">
    <property type="entry name" value="PPR"/>
    <property type="match status" value="3"/>
</dbReference>
<comment type="similarity">
    <text evidence="1">Belongs to the PPR family. P subfamily.</text>
</comment>
<dbReference type="Pfam" id="PF01535">
    <property type="entry name" value="PPR"/>
    <property type="match status" value="2"/>
</dbReference>
<evidence type="ECO:0000256" key="2">
    <source>
        <dbReference type="ARBA" id="ARBA00022737"/>
    </source>
</evidence>
<dbReference type="InterPro" id="IPR011990">
    <property type="entry name" value="TPR-like_helical_dom_sf"/>
</dbReference>
<name>A0A811SHK1_9POAL</name>
<dbReference type="InterPro" id="IPR008972">
    <property type="entry name" value="Cupredoxin"/>
</dbReference>
<dbReference type="PROSITE" id="PS51375">
    <property type="entry name" value="PPR"/>
    <property type="match status" value="4"/>
</dbReference>
<dbReference type="Pfam" id="PF13812">
    <property type="entry name" value="PPR_3"/>
    <property type="match status" value="2"/>
</dbReference>
<evidence type="ECO:0000256" key="6">
    <source>
        <dbReference type="SAM" id="Phobius"/>
    </source>
</evidence>
<dbReference type="InterPro" id="IPR002885">
    <property type="entry name" value="PPR_rpt"/>
</dbReference>
<proteinExistence type="inferred from homology"/>
<evidence type="ECO:0000256" key="4">
    <source>
        <dbReference type="PROSITE-ProRule" id="PRU00708"/>
    </source>
</evidence>
<protein>
    <recommendedName>
        <fullName evidence="7">Phytocyanin domain-containing protein</fullName>
    </recommendedName>
</protein>
<dbReference type="AlphaFoldDB" id="A0A811SHK1"/>
<feature type="transmembrane region" description="Helical" evidence="6">
    <location>
        <begin position="733"/>
        <end position="753"/>
    </location>
</feature>
<dbReference type="SUPFAM" id="SSF49503">
    <property type="entry name" value="Cupredoxins"/>
    <property type="match status" value="1"/>
</dbReference>
<keyword evidence="6" id="KW-1133">Transmembrane helix</keyword>
<feature type="repeat" description="PPR" evidence="4">
    <location>
        <begin position="274"/>
        <end position="308"/>
    </location>
</feature>
<evidence type="ECO:0000256" key="1">
    <source>
        <dbReference type="ARBA" id="ARBA00007626"/>
    </source>
</evidence>
<feature type="repeat" description="PPR" evidence="4">
    <location>
        <begin position="443"/>
        <end position="477"/>
    </location>
</feature>
<accession>A0A811SHK1</accession>
<dbReference type="PROSITE" id="PS51485">
    <property type="entry name" value="PHYTOCYANIN"/>
    <property type="match status" value="1"/>
</dbReference>
<sequence length="755" mass="83312">MAPPLAAALRPHLSRLGQTLSSRLLRLFTSHCPSDQSDFEPDPDHPIPSAPDNDDGELASFLHRLSSAASSTSTRKEAISLLLSLSTGPSPASPALLFRALWELRRDPDAAALALRYGDECSAVDGADEAGLPPPADAWHLAVWAAGKARRFDLAWAVVRRMRNRGVLTRRAMVILMERYAAANEVNKAVKTFDVMEKFKVESDQSVFYSLLRALCKGKNIEDAEELLLLRKKFFPLTAEGFNIILDGWCNVITDVAEAKRVWREMSNHCITPDGMSYTLMISCFSKVGNLFDTLRVYDEMKKRGWIPGIGVYNSLVYVLTRENCVKDALNIFSKLTDEGLQPDVETYNNMILCESCKLGEARMVMETMVLKGIIPTISTYHAFLKQEGIDESLKLLQKMKEDGCGPKSDIFLMLIDKFFLLNESGNALRVWNEMKKYEISPVRSHYMTVVEGLVKHGWIPRALEYYDEMKEKGFASDTQLDKEFKTFLLNNRDHWRGAGKYNIIPQRETCSHLHEQHCYQFSKNSCIRARDFVVGGANDAWKEPAQPDALAKWASANRFQVGDKLGRRSLDALATSSSLFPVQRSGRRIEDILLHKRKILHFYPVASTHLLPMRAVFKFDGAADSVLEVTRDDYNRCSTASPLAVHKATAGAATVPLPRSGPYYFIGGAPGRCQKGERLLLVVISEKHGRGRLRGLAPAPVPAAESPFASSFVGGPAAAPAPATGAAGRTAAAGNTGALLVGAVALLGALLFGC</sequence>
<dbReference type="Pfam" id="PF02298">
    <property type="entry name" value="Cu_bind_like"/>
    <property type="match status" value="1"/>
</dbReference>
<keyword evidence="6" id="KW-0812">Transmembrane</keyword>
<evidence type="ECO:0000313" key="9">
    <source>
        <dbReference type="Proteomes" id="UP000604825"/>
    </source>
</evidence>
<keyword evidence="2" id="KW-0677">Repeat</keyword>
<keyword evidence="6" id="KW-0472">Membrane</keyword>
<evidence type="ECO:0000259" key="7">
    <source>
        <dbReference type="PROSITE" id="PS51485"/>
    </source>
</evidence>
<dbReference type="Gene3D" id="1.25.40.10">
    <property type="entry name" value="Tetratricopeptide repeat domain"/>
    <property type="match status" value="3"/>
</dbReference>
<dbReference type="OrthoDB" id="185373at2759"/>
<comment type="caution">
    <text evidence="8">The sequence shown here is derived from an EMBL/GenBank/DDBJ whole genome shotgun (WGS) entry which is preliminary data.</text>
</comment>
<feature type="repeat" description="PPR" evidence="4">
    <location>
        <begin position="238"/>
        <end position="273"/>
    </location>
</feature>
<dbReference type="Proteomes" id="UP000604825">
    <property type="component" value="Unassembled WGS sequence"/>
</dbReference>
<evidence type="ECO:0000256" key="3">
    <source>
        <dbReference type="ARBA" id="ARBA00022946"/>
    </source>
</evidence>
<dbReference type="Gene3D" id="2.60.40.420">
    <property type="entry name" value="Cupredoxins - blue copper proteins"/>
    <property type="match status" value="1"/>
</dbReference>
<evidence type="ECO:0000256" key="5">
    <source>
        <dbReference type="SAM" id="MobiDB-lite"/>
    </source>
</evidence>
<gene>
    <name evidence="8" type="ORF">NCGR_LOCUS66377</name>
</gene>
<evidence type="ECO:0000313" key="8">
    <source>
        <dbReference type="EMBL" id="CAD6342279.1"/>
    </source>
</evidence>
<feature type="repeat" description="PPR" evidence="4">
    <location>
        <begin position="309"/>
        <end position="343"/>
    </location>
</feature>
<feature type="region of interest" description="Disordered" evidence="5">
    <location>
        <begin position="34"/>
        <end position="54"/>
    </location>
</feature>
<feature type="domain" description="Phytocyanin" evidence="7">
    <location>
        <begin position="531"/>
        <end position="686"/>
    </location>
</feature>
<reference evidence="8" key="1">
    <citation type="submission" date="2020-10" db="EMBL/GenBank/DDBJ databases">
        <authorList>
            <person name="Han B."/>
            <person name="Lu T."/>
            <person name="Zhao Q."/>
            <person name="Huang X."/>
            <person name="Zhao Y."/>
        </authorList>
    </citation>
    <scope>NUCLEOTIDE SEQUENCE</scope>
</reference>